<accession>A0A0D0EBD2</accession>
<dbReference type="GO" id="GO:0016298">
    <property type="term" value="F:lipase activity"/>
    <property type="evidence" value="ECO:0007669"/>
    <property type="project" value="InterPro"/>
</dbReference>
<protein>
    <recommendedName>
        <fullName evidence="1">SGNH hydrolase-type esterase domain-containing protein</fullName>
    </recommendedName>
</protein>
<dbReference type="InParanoid" id="A0A0D0EBD2"/>
<dbReference type="AlphaFoldDB" id="A0A0D0EBD2"/>
<dbReference type="InterPro" id="IPR036514">
    <property type="entry name" value="SGNH_hydro_sf"/>
</dbReference>
<evidence type="ECO:0000259" key="1">
    <source>
        <dbReference type="Pfam" id="PF13472"/>
    </source>
</evidence>
<dbReference type="PANTHER" id="PTHR14209">
    <property type="entry name" value="ISOAMYL ACETATE-HYDROLYZING ESTERASE 1"/>
    <property type="match status" value="1"/>
</dbReference>
<dbReference type="EMBL" id="KN824937">
    <property type="protein sequence ID" value="KIK97415.1"/>
    <property type="molecule type" value="Genomic_DNA"/>
</dbReference>
<name>A0A0D0EBD2_9AGAM</name>
<dbReference type="PANTHER" id="PTHR14209:SF19">
    <property type="entry name" value="ISOAMYL ACETATE-HYDROLYZING ESTERASE 1 HOMOLOG"/>
    <property type="match status" value="1"/>
</dbReference>
<evidence type="ECO:0000313" key="2">
    <source>
        <dbReference type="EMBL" id="KIK97415.1"/>
    </source>
</evidence>
<dbReference type="InterPro" id="IPR008265">
    <property type="entry name" value="Lipase_GDSL_AS"/>
</dbReference>
<dbReference type="InterPro" id="IPR013830">
    <property type="entry name" value="SGNH_hydro"/>
</dbReference>
<keyword evidence="3" id="KW-1185">Reference proteome</keyword>
<organism evidence="2 3">
    <name type="scientific">Paxillus rubicundulus Ve08.2h10</name>
    <dbReference type="NCBI Taxonomy" id="930991"/>
    <lineage>
        <taxon>Eukaryota</taxon>
        <taxon>Fungi</taxon>
        <taxon>Dikarya</taxon>
        <taxon>Basidiomycota</taxon>
        <taxon>Agaricomycotina</taxon>
        <taxon>Agaricomycetes</taxon>
        <taxon>Agaricomycetidae</taxon>
        <taxon>Boletales</taxon>
        <taxon>Paxilineae</taxon>
        <taxon>Paxillaceae</taxon>
        <taxon>Paxillus</taxon>
    </lineage>
</organism>
<gene>
    <name evidence="2" type="ORF">PAXRUDRAFT_824957</name>
</gene>
<dbReference type="InterPro" id="IPR045136">
    <property type="entry name" value="Iah1-like"/>
</dbReference>
<dbReference type="GO" id="GO:0006629">
    <property type="term" value="P:lipid metabolic process"/>
    <property type="evidence" value="ECO:0007669"/>
    <property type="project" value="InterPro"/>
</dbReference>
<reference evidence="3" key="2">
    <citation type="submission" date="2015-01" db="EMBL/GenBank/DDBJ databases">
        <title>Evolutionary Origins and Diversification of the Mycorrhizal Mutualists.</title>
        <authorList>
            <consortium name="DOE Joint Genome Institute"/>
            <consortium name="Mycorrhizal Genomics Consortium"/>
            <person name="Kohler A."/>
            <person name="Kuo A."/>
            <person name="Nagy L.G."/>
            <person name="Floudas D."/>
            <person name="Copeland A."/>
            <person name="Barry K.W."/>
            <person name="Cichocki N."/>
            <person name="Veneault-Fourrey C."/>
            <person name="LaButti K."/>
            <person name="Lindquist E.A."/>
            <person name="Lipzen A."/>
            <person name="Lundell T."/>
            <person name="Morin E."/>
            <person name="Murat C."/>
            <person name="Riley R."/>
            <person name="Ohm R."/>
            <person name="Sun H."/>
            <person name="Tunlid A."/>
            <person name="Henrissat B."/>
            <person name="Grigoriev I.V."/>
            <person name="Hibbett D.S."/>
            <person name="Martin F."/>
        </authorList>
    </citation>
    <scope>NUCLEOTIDE SEQUENCE [LARGE SCALE GENOMIC DNA]</scope>
    <source>
        <strain evidence="3">Ve08.2h10</strain>
    </source>
</reference>
<dbReference type="OrthoDB" id="671439at2759"/>
<dbReference type="Pfam" id="PF13472">
    <property type="entry name" value="Lipase_GDSL_2"/>
    <property type="match status" value="1"/>
</dbReference>
<dbReference type="CDD" id="cd01838">
    <property type="entry name" value="Isoamyl_acetate_hydrolase_like"/>
    <property type="match status" value="1"/>
</dbReference>
<sequence length="248" mass="27918">MAANTQDVIMLFGDSLTQGGWEPLGFAQRLASAYVRKLDVINRGLSGYQTDWAIPVLEQIIAKQHEQHHVPTVQLLTIWYGANDAAPLPSPQHVPRDQFKANLIHLVDMVKSPTSAYYSPHTRIILITPPPVNTHQWPGRDFDQTRLYAEAVKEAGHQTGVPIADVWTEIWEAAGRDERACEEFLSDGLHLNAAGYEIVFNSIMKIVADKYPEIHHEKLQTIFVPWSEVNVDDPRSSLAKRPTIVWLG</sequence>
<dbReference type="HOGENOM" id="CLU_051989_0_2_1"/>
<dbReference type="FunCoup" id="A0A0D0EBD2">
    <property type="interactions" value="98"/>
</dbReference>
<dbReference type="Gene3D" id="3.40.50.1110">
    <property type="entry name" value="SGNH hydrolase"/>
    <property type="match status" value="1"/>
</dbReference>
<reference evidence="2 3" key="1">
    <citation type="submission" date="2014-04" db="EMBL/GenBank/DDBJ databases">
        <authorList>
            <consortium name="DOE Joint Genome Institute"/>
            <person name="Kuo A."/>
            <person name="Kohler A."/>
            <person name="Jargeat P."/>
            <person name="Nagy L.G."/>
            <person name="Floudas D."/>
            <person name="Copeland A."/>
            <person name="Barry K.W."/>
            <person name="Cichocki N."/>
            <person name="Veneault-Fourrey C."/>
            <person name="LaButti K."/>
            <person name="Lindquist E.A."/>
            <person name="Lipzen A."/>
            <person name="Lundell T."/>
            <person name="Morin E."/>
            <person name="Murat C."/>
            <person name="Sun H."/>
            <person name="Tunlid A."/>
            <person name="Henrissat B."/>
            <person name="Grigoriev I.V."/>
            <person name="Hibbett D.S."/>
            <person name="Martin F."/>
            <person name="Nordberg H.P."/>
            <person name="Cantor M.N."/>
            <person name="Hua S.X."/>
        </authorList>
    </citation>
    <scope>NUCLEOTIDE SEQUENCE [LARGE SCALE GENOMIC DNA]</scope>
    <source>
        <strain evidence="2 3">Ve08.2h10</strain>
    </source>
</reference>
<dbReference type="Proteomes" id="UP000054538">
    <property type="component" value="Unassembled WGS sequence"/>
</dbReference>
<dbReference type="PROSITE" id="PS01098">
    <property type="entry name" value="LIPASE_GDSL_SER"/>
    <property type="match status" value="1"/>
</dbReference>
<dbReference type="SUPFAM" id="SSF52266">
    <property type="entry name" value="SGNH hydrolase"/>
    <property type="match status" value="1"/>
</dbReference>
<feature type="domain" description="SGNH hydrolase-type esterase" evidence="1">
    <location>
        <begin position="11"/>
        <end position="198"/>
    </location>
</feature>
<dbReference type="STRING" id="930991.A0A0D0EBD2"/>
<proteinExistence type="predicted"/>
<evidence type="ECO:0000313" key="3">
    <source>
        <dbReference type="Proteomes" id="UP000054538"/>
    </source>
</evidence>